<keyword evidence="1 6" id="KW-0732">Signal</keyword>
<comment type="subcellular location">
    <subcellularLocation>
        <location evidence="6">Cell outer membrane</location>
        <topology evidence="6">Lipid-anchor</topology>
    </subcellularLocation>
</comment>
<dbReference type="InterPro" id="IPR007485">
    <property type="entry name" value="LPS_assembly_LptE"/>
</dbReference>
<comment type="subunit">
    <text evidence="6">Component of the lipopolysaccharide transport and assembly complex. Interacts with LptD.</text>
</comment>
<evidence type="ECO:0000256" key="2">
    <source>
        <dbReference type="ARBA" id="ARBA00023136"/>
    </source>
</evidence>
<dbReference type="GO" id="GO:1990351">
    <property type="term" value="C:transporter complex"/>
    <property type="evidence" value="ECO:0007669"/>
    <property type="project" value="TreeGrafter"/>
</dbReference>
<evidence type="ECO:0000313" key="8">
    <source>
        <dbReference type="EMBL" id="OTQ09569.1"/>
    </source>
</evidence>
<name>A0A242NJA4_9GAMM</name>
<dbReference type="PANTHER" id="PTHR38098:SF1">
    <property type="entry name" value="LPS-ASSEMBLY LIPOPROTEIN LPTE"/>
    <property type="match status" value="1"/>
</dbReference>
<comment type="function">
    <text evidence="6">Together with LptD, is involved in the assembly of lipopolysaccharide (LPS) at the surface of the outer membrane. Required for the proper assembly of LptD. Binds LPS and may serve as the LPS recognition site at the outer membrane.</text>
</comment>
<dbReference type="EMBL" id="NARP01000014">
    <property type="protein sequence ID" value="OTP99744.1"/>
    <property type="molecule type" value="Genomic_DNA"/>
</dbReference>
<protein>
    <recommendedName>
        <fullName evidence="6">LPS-assembly lipoprotein LptE</fullName>
    </recommendedName>
</protein>
<dbReference type="GO" id="GO:0001530">
    <property type="term" value="F:lipopolysaccharide binding"/>
    <property type="evidence" value="ECO:0007669"/>
    <property type="project" value="TreeGrafter"/>
</dbReference>
<dbReference type="OrthoDB" id="5801564at2"/>
<keyword evidence="2 6" id="KW-0472">Membrane</keyword>
<keyword evidence="4 6" id="KW-0998">Cell outer membrane</keyword>
<dbReference type="GO" id="GO:0015920">
    <property type="term" value="P:lipopolysaccharide transport"/>
    <property type="evidence" value="ECO:0007669"/>
    <property type="project" value="TreeGrafter"/>
</dbReference>
<evidence type="ECO:0000313" key="10">
    <source>
        <dbReference type="Proteomes" id="UP000194977"/>
    </source>
</evidence>
<dbReference type="PANTHER" id="PTHR38098">
    <property type="entry name" value="LPS-ASSEMBLY LIPOPROTEIN LPTE"/>
    <property type="match status" value="1"/>
</dbReference>
<evidence type="ECO:0000256" key="6">
    <source>
        <dbReference type="HAMAP-Rule" id="MF_01186"/>
    </source>
</evidence>
<organism evidence="7 10">
    <name type="scientific">Gilliamella apicola</name>
    <dbReference type="NCBI Taxonomy" id="1196095"/>
    <lineage>
        <taxon>Bacteria</taxon>
        <taxon>Pseudomonadati</taxon>
        <taxon>Pseudomonadota</taxon>
        <taxon>Gammaproteobacteria</taxon>
        <taxon>Orbales</taxon>
        <taxon>Orbaceae</taxon>
        <taxon>Gilliamella</taxon>
    </lineage>
</organism>
<dbReference type="Gene3D" id="3.30.160.150">
    <property type="entry name" value="Lipoprotein like domain"/>
    <property type="match status" value="1"/>
</dbReference>
<gene>
    <name evidence="6" type="primary">lptE</name>
    <name evidence="8" type="ORF">B6C91_08655</name>
    <name evidence="7" type="ORF">B6D08_06675</name>
</gene>
<evidence type="ECO:0000256" key="1">
    <source>
        <dbReference type="ARBA" id="ARBA00022729"/>
    </source>
</evidence>
<dbReference type="HAMAP" id="MF_01186">
    <property type="entry name" value="LPS_assembly_LptE"/>
    <property type="match status" value="1"/>
</dbReference>
<evidence type="ECO:0000313" key="9">
    <source>
        <dbReference type="Proteomes" id="UP000194800"/>
    </source>
</evidence>
<comment type="similarity">
    <text evidence="6">Belongs to the LptE lipoprotein family.</text>
</comment>
<dbReference type="RefSeq" id="WP_065602261.1">
    <property type="nucleotide sequence ID" value="NZ_NASA01000002.1"/>
</dbReference>
<accession>A0A242NJA4</accession>
<proteinExistence type="inferred from homology"/>
<dbReference type="GO" id="GO:0043165">
    <property type="term" value="P:Gram-negative-bacterium-type cell outer membrane assembly"/>
    <property type="evidence" value="ECO:0007669"/>
    <property type="project" value="UniProtKB-UniRule"/>
</dbReference>
<evidence type="ECO:0000256" key="5">
    <source>
        <dbReference type="ARBA" id="ARBA00023288"/>
    </source>
</evidence>
<dbReference type="Proteomes" id="UP000194977">
    <property type="component" value="Unassembled WGS sequence"/>
</dbReference>
<reference evidence="9 10" key="1">
    <citation type="submission" date="2017-03" db="EMBL/GenBank/DDBJ databases">
        <title>Comparative genomics of honeybee gut symbionts reveal geographically distinct and subgroup specific antibiotic resistance.</title>
        <authorList>
            <person name="Ludvigsen J."/>
            <person name="Porcellato D."/>
            <person name="Labee-Lund T.M."/>
            <person name="Amdam G.V."/>
            <person name="Rudi K."/>
        </authorList>
    </citation>
    <scope>NUCLEOTIDE SEQUENCE [LARGE SCALE GENOMIC DNA]</scope>
    <source>
        <strain evidence="7 10">A-7-12</strain>
        <strain evidence="8 9">A-9-12</strain>
    </source>
</reference>
<evidence type="ECO:0000313" key="7">
    <source>
        <dbReference type="EMBL" id="OTP99744.1"/>
    </source>
</evidence>
<keyword evidence="5 6" id="KW-0449">Lipoprotein</keyword>
<dbReference type="GO" id="GO:0009279">
    <property type="term" value="C:cell outer membrane"/>
    <property type="evidence" value="ECO:0007669"/>
    <property type="project" value="UniProtKB-SubCell"/>
</dbReference>
<dbReference type="EMBL" id="NART01000037">
    <property type="protein sequence ID" value="OTQ09569.1"/>
    <property type="molecule type" value="Genomic_DNA"/>
</dbReference>
<dbReference type="Pfam" id="PF04390">
    <property type="entry name" value="LptE"/>
    <property type="match status" value="1"/>
</dbReference>
<keyword evidence="9" id="KW-1185">Reference proteome</keyword>
<dbReference type="PROSITE" id="PS51257">
    <property type="entry name" value="PROKAR_LIPOPROTEIN"/>
    <property type="match status" value="1"/>
</dbReference>
<sequence length="164" mass="18931">MKKYLASFMLLTISLTGCGFHLQHDTEVPARFKKMSYMSYDPYGRLSRDIKELLRDNHVTLTNNESSQNLPVLKVIRDSLDRSTISIYKDGKAAEYQLVLTVETQVIIEKEKIYPINVRVFRTFFDNPSAALAKTTEQDLIEDEMYMEAAKQIIRKLKSVNSVN</sequence>
<dbReference type="AlphaFoldDB" id="A0A242NJA4"/>
<evidence type="ECO:0000256" key="4">
    <source>
        <dbReference type="ARBA" id="ARBA00023237"/>
    </source>
</evidence>
<evidence type="ECO:0000256" key="3">
    <source>
        <dbReference type="ARBA" id="ARBA00023139"/>
    </source>
</evidence>
<dbReference type="Proteomes" id="UP000194800">
    <property type="component" value="Unassembled WGS sequence"/>
</dbReference>
<comment type="caution">
    <text evidence="7">The sequence shown here is derived from an EMBL/GenBank/DDBJ whole genome shotgun (WGS) entry which is preliminary data.</text>
</comment>
<keyword evidence="3 6" id="KW-0564">Palmitate</keyword>